<evidence type="ECO:0000313" key="1">
    <source>
        <dbReference type="EMBL" id="KAJ2907389.1"/>
    </source>
</evidence>
<gene>
    <name evidence="1" type="ORF">MKZ38_003246</name>
</gene>
<dbReference type="InterPro" id="IPR032675">
    <property type="entry name" value="LRR_dom_sf"/>
</dbReference>
<dbReference type="EMBL" id="JAKWBI020000001">
    <property type="protein sequence ID" value="KAJ2907389.1"/>
    <property type="molecule type" value="Genomic_DNA"/>
</dbReference>
<sequence length="426" mass="49556">MESLPVELIRLIFGHCVSSSVRNLREVNHLYADVGYEYLLGRQFTSIGWGKDINNLHNIAHHERLRPYIHQVVLNFSEVDEYYARHTTYFRHFTEDREALAERMRSAYSQYSDLYEHVRVDGELSDQYSMLKDALCQLPNLNEVEVAFTRAPFNNDILKEIYEVPACRKLDHKKAADYLNAIISALNEGRIEKLIVDWFPFELFRHPEHRRHWFRFENSLDNLRHLDLIIDPELTAEAPHTQLVAINGLGRILRVCKNLTSLALAFRNGRRPRMKTRIWFSELIGDDYTYPELTDLKLEGMSCAEGDLSEFLVRHAPTLKRLRLGGRGLAKPEEPSMGGMMLGRGQWRYLFDTLRKGMTSLEKLHLEGDFVSLNHQNPRHEAYIFHPTTDGAWNEADPPWRNRSPGIDSVEFERFVLEGGTYPGCP</sequence>
<dbReference type="AlphaFoldDB" id="A0AAD5S142"/>
<name>A0AAD5S142_9PEZI</name>
<dbReference type="Gene3D" id="3.80.10.10">
    <property type="entry name" value="Ribonuclease Inhibitor"/>
    <property type="match status" value="1"/>
</dbReference>
<dbReference type="Proteomes" id="UP001201980">
    <property type="component" value="Unassembled WGS sequence"/>
</dbReference>
<comment type="caution">
    <text evidence="1">The sequence shown here is derived from an EMBL/GenBank/DDBJ whole genome shotgun (WGS) entry which is preliminary data.</text>
</comment>
<evidence type="ECO:0000313" key="2">
    <source>
        <dbReference type="Proteomes" id="UP001201980"/>
    </source>
</evidence>
<reference evidence="1" key="1">
    <citation type="submission" date="2022-07" db="EMBL/GenBank/DDBJ databases">
        <title>Draft genome sequence of Zalerion maritima ATCC 34329, a (micro)plastics degrading marine fungus.</title>
        <authorList>
            <person name="Paco A."/>
            <person name="Goncalves M.F.M."/>
            <person name="Rocha-Santos T.A.P."/>
            <person name="Alves A."/>
        </authorList>
    </citation>
    <scope>NUCLEOTIDE SEQUENCE</scope>
    <source>
        <strain evidence="1">ATCC 34329</strain>
    </source>
</reference>
<keyword evidence="2" id="KW-1185">Reference proteome</keyword>
<dbReference type="SUPFAM" id="SSF52047">
    <property type="entry name" value="RNI-like"/>
    <property type="match status" value="1"/>
</dbReference>
<proteinExistence type="predicted"/>
<organism evidence="1 2">
    <name type="scientific">Zalerion maritima</name>
    <dbReference type="NCBI Taxonomy" id="339359"/>
    <lineage>
        <taxon>Eukaryota</taxon>
        <taxon>Fungi</taxon>
        <taxon>Dikarya</taxon>
        <taxon>Ascomycota</taxon>
        <taxon>Pezizomycotina</taxon>
        <taxon>Sordariomycetes</taxon>
        <taxon>Lulworthiomycetidae</taxon>
        <taxon>Lulworthiales</taxon>
        <taxon>Lulworthiaceae</taxon>
        <taxon>Zalerion</taxon>
    </lineage>
</organism>
<accession>A0AAD5S142</accession>
<protein>
    <recommendedName>
        <fullName evidence="3">F-box domain-containing protein</fullName>
    </recommendedName>
</protein>
<evidence type="ECO:0008006" key="3">
    <source>
        <dbReference type="Google" id="ProtNLM"/>
    </source>
</evidence>